<dbReference type="EMBL" id="KL198008">
    <property type="protein sequence ID" value="KDQ28456.1"/>
    <property type="molecule type" value="Genomic_DNA"/>
</dbReference>
<name>A0A067NXV9_PLEO1</name>
<organism evidence="1 2">
    <name type="scientific">Pleurotus ostreatus (strain PC15)</name>
    <name type="common">Oyster mushroom</name>
    <dbReference type="NCBI Taxonomy" id="1137138"/>
    <lineage>
        <taxon>Eukaryota</taxon>
        <taxon>Fungi</taxon>
        <taxon>Dikarya</taxon>
        <taxon>Basidiomycota</taxon>
        <taxon>Agaricomycotina</taxon>
        <taxon>Agaricomycetes</taxon>
        <taxon>Agaricomycetidae</taxon>
        <taxon>Agaricales</taxon>
        <taxon>Pleurotineae</taxon>
        <taxon>Pleurotaceae</taxon>
        <taxon>Pleurotus</taxon>
    </lineage>
</organism>
<dbReference type="OrthoDB" id="3236341at2759"/>
<sequence length="204" mass="23065">MLLKVFAKLTSLENKMASMEAAAPDYSVSASLKVNIDKYAAGVLLSSKVIAYKGDPPTEQLLSILRKLRFDLPMEIERNPADWGKVITACQDSLTQLRSKLKKLIANSVKLPNTDVFLPDSECQDIYMLTKSLVANTSCKISAPLCARVALMRKVYIAKPGSDFWDKVDGKLRSIRRQAEYIEDRFQKKNMETWQELLENMSRP</sequence>
<evidence type="ECO:0000313" key="2">
    <source>
        <dbReference type="Proteomes" id="UP000027073"/>
    </source>
</evidence>
<gene>
    <name evidence="1" type="ORF">PLEOSDRAFT_1084186</name>
</gene>
<dbReference type="VEuPathDB" id="FungiDB:PLEOSDRAFT_1084186"/>
<accession>A0A067NXV9</accession>
<dbReference type="InParanoid" id="A0A067NXV9"/>
<dbReference type="AlphaFoldDB" id="A0A067NXV9"/>
<dbReference type="Proteomes" id="UP000027073">
    <property type="component" value="Unassembled WGS sequence"/>
</dbReference>
<reference evidence="2" key="1">
    <citation type="journal article" date="2014" name="Proc. Natl. Acad. Sci. U.S.A.">
        <title>Extensive sampling of basidiomycete genomes demonstrates inadequacy of the white-rot/brown-rot paradigm for wood decay fungi.</title>
        <authorList>
            <person name="Riley R."/>
            <person name="Salamov A.A."/>
            <person name="Brown D.W."/>
            <person name="Nagy L.G."/>
            <person name="Floudas D."/>
            <person name="Held B.W."/>
            <person name="Levasseur A."/>
            <person name="Lombard V."/>
            <person name="Morin E."/>
            <person name="Otillar R."/>
            <person name="Lindquist E.A."/>
            <person name="Sun H."/>
            <person name="LaButti K.M."/>
            <person name="Schmutz J."/>
            <person name="Jabbour D."/>
            <person name="Luo H."/>
            <person name="Baker S.E."/>
            <person name="Pisabarro A.G."/>
            <person name="Walton J.D."/>
            <person name="Blanchette R.A."/>
            <person name="Henrissat B."/>
            <person name="Martin F."/>
            <person name="Cullen D."/>
            <person name="Hibbett D.S."/>
            <person name="Grigoriev I.V."/>
        </authorList>
    </citation>
    <scope>NUCLEOTIDE SEQUENCE [LARGE SCALE GENOMIC DNA]</scope>
    <source>
        <strain evidence="2">PC15</strain>
    </source>
</reference>
<evidence type="ECO:0000313" key="1">
    <source>
        <dbReference type="EMBL" id="KDQ28456.1"/>
    </source>
</evidence>
<proteinExistence type="predicted"/>
<protein>
    <submittedName>
        <fullName evidence="1">Uncharacterized protein</fullName>
    </submittedName>
</protein>
<dbReference type="HOGENOM" id="CLU_073389_0_0_1"/>